<dbReference type="EMBL" id="CP118101">
    <property type="protein sequence ID" value="WDH83593.1"/>
    <property type="molecule type" value="Genomic_DNA"/>
</dbReference>
<evidence type="ECO:0000256" key="3">
    <source>
        <dbReference type="ARBA" id="ARBA00022692"/>
    </source>
</evidence>
<dbReference type="PIRSF" id="PIRSF006324">
    <property type="entry name" value="LeuE"/>
    <property type="match status" value="1"/>
</dbReference>
<evidence type="ECO:0000313" key="7">
    <source>
        <dbReference type="EMBL" id="WDH83593.1"/>
    </source>
</evidence>
<keyword evidence="2" id="KW-1003">Cell membrane</keyword>
<dbReference type="GO" id="GO:0005886">
    <property type="term" value="C:plasma membrane"/>
    <property type="evidence" value="ECO:0007669"/>
    <property type="project" value="UniProtKB-SubCell"/>
</dbReference>
<dbReference type="AlphaFoldDB" id="A0AAX3N1T6"/>
<evidence type="ECO:0000313" key="8">
    <source>
        <dbReference type="EMBL" id="WDI03253.1"/>
    </source>
</evidence>
<dbReference type="EMBL" id="CP118108">
    <property type="protein sequence ID" value="WDI03253.1"/>
    <property type="molecule type" value="Genomic_DNA"/>
</dbReference>
<gene>
    <name evidence="7" type="ORF">PUW23_04970</name>
    <name evidence="8" type="ORF">PUW25_04515</name>
</gene>
<keyword evidence="3 6" id="KW-0812">Transmembrane</keyword>
<evidence type="ECO:0000313" key="10">
    <source>
        <dbReference type="Proteomes" id="UP001221519"/>
    </source>
</evidence>
<dbReference type="Proteomes" id="UP001220962">
    <property type="component" value="Chromosome"/>
</dbReference>
<feature type="transmembrane region" description="Helical" evidence="6">
    <location>
        <begin position="71"/>
        <end position="93"/>
    </location>
</feature>
<accession>A0AAX3N1T6</accession>
<dbReference type="RefSeq" id="WP_047913390.1">
    <property type="nucleotide sequence ID" value="NZ_CP118101.1"/>
</dbReference>
<keyword evidence="4 6" id="KW-1133">Transmembrane helix</keyword>
<feature type="transmembrane region" description="Helical" evidence="6">
    <location>
        <begin position="156"/>
        <end position="181"/>
    </location>
</feature>
<dbReference type="GO" id="GO:0015171">
    <property type="term" value="F:amino acid transmembrane transporter activity"/>
    <property type="evidence" value="ECO:0007669"/>
    <property type="project" value="TreeGrafter"/>
</dbReference>
<sequence>MLGIINFEVFLISSILLNITPGPDTMYVLGRSVAQGKRAGIVSALGITAGGVVHTLLAAFGLSVILMSSAVLFNVIKVVGAIYLAYLGIRMLIDKASPKAKSHGGPVDTPSELSNSKIFTQGLFTNVTNPKVAMFFLAFMPQFIAPGSDASPLPFVVLGLTYCLTGGIWSILIAAFSSTATGKLRNNVKMKTILNKATGFIFIAMSITLLRTKAIE</sequence>
<feature type="transmembrane region" description="Helical" evidence="6">
    <location>
        <begin position="41"/>
        <end position="65"/>
    </location>
</feature>
<dbReference type="Pfam" id="PF01810">
    <property type="entry name" value="LysE"/>
    <property type="match status" value="1"/>
</dbReference>
<keyword evidence="10" id="KW-1185">Reference proteome</keyword>
<reference evidence="7 10" key="1">
    <citation type="submission" date="2023-02" db="EMBL/GenBank/DDBJ databases">
        <title>Pathogen: clinical or host-associated sample.</title>
        <authorList>
            <person name="Hergert J."/>
            <person name="Casey R."/>
            <person name="Wagner J."/>
            <person name="Young E.L."/>
            <person name="Oakeson K.F."/>
        </authorList>
    </citation>
    <scope>NUCLEOTIDE SEQUENCE</scope>
    <source>
        <strain evidence="8 10">2022CK-00829</strain>
        <strain evidence="7">2022CK-00830</strain>
    </source>
</reference>
<feature type="transmembrane region" description="Helical" evidence="6">
    <location>
        <begin position="193"/>
        <end position="210"/>
    </location>
</feature>
<evidence type="ECO:0000313" key="9">
    <source>
        <dbReference type="Proteomes" id="UP001220962"/>
    </source>
</evidence>
<name>A0AAX3N1T6_9BACL</name>
<evidence type="ECO:0000256" key="5">
    <source>
        <dbReference type="ARBA" id="ARBA00023136"/>
    </source>
</evidence>
<evidence type="ECO:0000256" key="1">
    <source>
        <dbReference type="ARBA" id="ARBA00004651"/>
    </source>
</evidence>
<keyword evidence="5 6" id="KW-0472">Membrane</keyword>
<dbReference type="PANTHER" id="PTHR30086:SF20">
    <property type="entry name" value="ARGININE EXPORTER PROTEIN ARGO-RELATED"/>
    <property type="match status" value="1"/>
</dbReference>
<protein>
    <submittedName>
        <fullName evidence="7">LysE family translocator</fullName>
    </submittedName>
</protein>
<dbReference type="InterPro" id="IPR001123">
    <property type="entry name" value="LeuE-type"/>
</dbReference>
<evidence type="ECO:0000256" key="4">
    <source>
        <dbReference type="ARBA" id="ARBA00022989"/>
    </source>
</evidence>
<proteinExistence type="predicted"/>
<organism evidence="7 9">
    <name type="scientific">Paenibacillus urinalis</name>
    <dbReference type="NCBI Taxonomy" id="521520"/>
    <lineage>
        <taxon>Bacteria</taxon>
        <taxon>Bacillati</taxon>
        <taxon>Bacillota</taxon>
        <taxon>Bacilli</taxon>
        <taxon>Bacillales</taxon>
        <taxon>Paenibacillaceae</taxon>
        <taxon>Paenibacillus</taxon>
    </lineage>
</organism>
<dbReference type="PANTHER" id="PTHR30086">
    <property type="entry name" value="ARGININE EXPORTER PROTEIN ARGO"/>
    <property type="match status" value="1"/>
</dbReference>
<evidence type="ECO:0000256" key="6">
    <source>
        <dbReference type="SAM" id="Phobius"/>
    </source>
</evidence>
<dbReference type="Proteomes" id="UP001221519">
    <property type="component" value="Chromosome"/>
</dbReference>
<evidence type="ECO:0000256" key="2">
    <source>
        <dbReference type="ARBA" id="ARBA00022475"/>
    </source>
</evidence>
<comment type="subcellular location">
    <subcellularLocation>
        <location evidence="1">Cell membrane</location>
        <topology evidence="1">Multi-pass membrane protein</topology>
    </subcellularLocation>
</comment>